<keyword evidence="2" id="KW-0963">Cytoplasm</keyword>
<gene>
    <name evidence="2" type="primary">tmcAL</name>
    <name evidence="3" type="ORF">SAMN05216245_10453</name>
</gene>
<dbReference type="HAMAP" id="MF_01539">
    <property type="entry name" value="TmcAL"/>
    <property type="match status" value="1"/>
</dbReference>
<proteinExistence type="inferred from homology"/>
<comment type="catalytic activity">
    <reaction evidence="2">
        <text>cytidine(34) in elongator tRNA(Met) + acetate + ATP = N(4)-acetylcytidine(34) in elongator tRNA(Met) + AMP + diphosphate</text>
        <dbReference type="Rhea" id="RHEA:58144"/>
        <dbReference type="Rhea" id="RHEA-COMP:10693"/>
        <dbReference type="Rhea" id="RHEA-COMP:10694"/>
        <dbReference type="ChEBI" id="CHEBI:30089"/>
        <dbReference type="ChEBI" id="CHEBI:30616"/>
        <dbReference type="ChEBI" id="CHEBI:33019"/>
        <dbReference type="ChEBI" id="CHEBI:74900"/>
        <dbReference type="ChEBI" id="CHEBI:82748"/>
        <dbReference type="ChEBI" id="CHEBI:456215"/>
    </reaction>
</comment>
<evidence type="ECO:0000256" key="1">
    <source>
        <dbReference type="ARBA" id="ARBA00022694"/>
    </source>
</evidence>
<comment type="similarity">
    <text evidence="2">Belongs to the TmcAL family.</text>
</comment>
<dbReference type="GO" id="GO:0000049">
    <property type="term" value="F:tRNA binding"/>
    <property type="evidence" value="ECO:0007669"/>
    <property type="project" value="UniProtKB-KW"/>
</dbReference>
<keyword evidence="2" id="KW-0547">Nucleotide-binding</keyword>
<keyword evidence="2" id="KW-0820">tRNA-binding</keyword>
<keyword evidence="2" id="KW-0067">ATP-binding</keyword>
<evidence type="ECO:0000256" key="2">
    <source>
        <dbReference type="HAMAP-Rule" id="MF_01539"/>
    </source>
</evidence>
<accession>A0A1I1ZNM0</accession>
<dbReference type="SUPFAM" id="SSF52374">
    <property type="entry name" value="Nucleotidylyl transferase"/>
    <property type="match status" value="1"/>
</dbReference>
<keyword evidence="3" id="KW-0808">Transferase</keyword>
<dbReference type="EMBL" id="FONL01000004">
    <property type="protein sequence ID" value="SFE33317.1"/>
    <property type="molecule type" value="Genomic_DNA"/>
</dbReference>
<evidence type="ECO:0000313" key="4">
    <source>
        <dbReference type="Proteomes" id="UP000198896"/>
    </source>
</evidence>
<dbReference type="Gene3D" id="3.40.50.620">
    <property type="entry name" value="HUPs"/>
    <property type="match status" value="1"/>
</dbReference>
<evidence type="ECO:0000313" key="3">
    <source>
        <dbReference type="EMBL" id="SFE33317.1"/>
    </source>
</evidence>
<organism evidence="3 4">
    <name type="scientific">Succiniclasticum ruminis DSM 9236</name>
    <dbReference type="NCBI Taxonomy" id="1123323"/>
    <lineage>
        <taxon>Bacteria</taxon>
        <taxon>Bacillati</taxon>
        <taxon>Bacillota</taxon>
        <taxon>Negativicutes</taxon>
        <taxon>Acidaminococcales</taxon>
        <taxon>Acidaminococcaceae</taxon>
        <taxon>Succiniclasticum</taxon>
    </lineage>
</organism>
<dbReference type="GO" id="GO:0006400">
    <property type="term" value="P:tRNA modification"/>
    <property type="evidence" value="ECO:0007669"/>
    <property type="project" value="UniProtKB-UniRule"/>
</dbReference>
<feature type="binding site" evidence="2">
    <location>
        <position position="104"/>
    </location>
    <ligand>
        <name>ATP</name>
        <dbReference type="ChEBI" id="CHEBI:30616"/>
    </ligand>
</feature>
<dbReference type="Proteomes" id="UP000198896">
    <property type="component" value="Unassembled WGS sequence"/>
</dbReference>
<dbReference type="InterPro" id="IPR014729">
    <property type="entry name" value="Rossmann-like_a/b/a_fold"/>
</dbReference>
<comment type="subcellular location">
    <subcellularLocation>
        <location evidence="2">Cytoplasm</location>
    </subcellularLocation>
</comment>
<keyword evidence="4" id="KW-1185">Reference proteome</keyword>
<dbReference type="EC" id="6.3.4.-" evidence="2"/>
<keyword evidence="1 2" id="KW-0819">tRNA processing</keyword>
<dbReference type="GO" id="GO:0016879">
    <property type="term" value="F:ligase activity, forming carbon-nitrogen bonds"/>
    <property type="evidence" value="ECO:0007669"/>
    <property type="project" value="UniProtKB-UniRule"/>
</dbReference>
<dbReference type="PANTHER" id="PTHR37825">
    <property type="entry name" value="TRNA(MET) CYTIDINE ACETATE LIGASE"/>
    <property type="match status" value="1"/>
</dbReference>
<dbReference type="GO" id="GO:0016740">
    <property type="term" value="F:transferase activity"/>
    <property type="evidence" value="ECO:0007669"/>
    <property type="project" value="UniProtKB-KW"/>
</dbReference>
<dbReference type="Pfam" id="PF05636">
    <property type="entry name" value="HIGH_NTase1"/>
    <property type="match status" value="1"/>
</dbReference>
<keyword evidence="2" id="KW-0694">RNA-binding</keyword>
<dbReference type="InterPro" id="IPR008513">
    <property type="entry name" value="tRNA(Met)_cyd_acetate_ligase"/>
</dbReference>
<comment type="function">
    <text evidence="2">Catalyzes the formation of N(4)-acetylcytidine (ac(4)C) at the wobble position of elongator tRNA(Met), using acetate and ATP as substrates. First activates an acetate ion to form acetyladenylate (Ac-AMP) and then transfers the acetyl group to tRNA to form ac(4)C34.</text>
</comment>
<comment type="caution">
    <text evidence="2">Lacks conserved residue(s) required for the propagation of feature annotation.</text>
</comment>
<reference evidence="3 4" key="1">
    <citation type="submission" date="2016-10" db="EMBL/GenBank/DDBJ databases">
        <authorList>
            <person name="de Groot N.N."/>
        </authorList>
    </citation>
    <scope>NUCLEOTIDE SEQUENCE [LARGE SCALE GENOMIC DNA]</scope>
    <source>
        <strain evidence="3 4">DSM 9236</strain>
    </source>
</reference>
<dbReference type="GO" id="GO:0005737">
    <property type="term" value="C:cytoplasm"/>
    <property type="evidence" value="ECO:0007669"/>
    <property type="project" value="UniProtKB-SubCell"/>
</dbReference>
<protein>
    <recommendedName>
        <fullName evidence="2">tRNA(Met) cytidine acetate ligase</fullName>
        <ecNumber evidence="2">6.3.4.-</ecNumber>
    </recommendedName>
</protein>
<dbReference type="OrthoDB" id="9769796at2"/>
<name>A0A1I1ZNM0_9FIRM</name>
<dbReference type="PANTHER" id="PTHR37825:SF1">
    <property type="entry name" value="TRNA(MET) CYTIDINE ACETATE LIGASE"/>
    <property type="match status" value="1"/>
</dbReference>
<dbReference type="RefSeq" id="WP_093913101.1">
    <property type="nucleotide sequence ID" value="NZ_FONL01000004.1"/>
</dbReference>
<feature type="binding site" evidence="2">
    <location>
        <position position="161"/>
    </location>
    <ligand>
        <name>ATP</name>
        <dbReference type="ChEBI" id="CHEBI:30616"/>
    </ligand>
</feature>
<dbReference type="AlphaFoldDB" id="A0A1I1ZNM0"/>
<dbReference type="STRING" id="1123323.SAMN05216245_10453"/>
<sequence>MNLQIIGITTEYNPFHNGHKWQLQAIREKFGNVPVIACMSGFFVQRGEIALTDPWSRAAAAVHAGADLVLLLPSWYSLRSADYFAAGAVKTLAATGLVNTLVCGTEQDAGHNLAETAAWSLQAETEQQIKTLLQKGLSYGAAWETAAMQKHKDANWFKGANNLLALAYQKVVIQNNLSFELITLPRQGSNYNDTVLTPPYASASAIRTALRNNGASVSLSSVMPEDSLALLKPNETNYAARFVQQEETLALLLGSLLARCNSHDLYEHSSGSRELCDRFHNGKSELQQGYRSFCRSITSKRNPLPSVRRLALQLLLHKGRAFWTETPEPAYLRVLAFNNRGRNLLKKMKETAKLPVVTKPGRIEHYKNTALYPLFQLDADAADLYQLLNGNIGIYGTCFTTSPLYVK</sequence>
<feature type="binding site" evidence="2">
    <location>
        <position position="186"/>
    </location>
    <ligand>
        <name>ATP</name>
        <dbReference type="ChEBI" id="CHEBI:30616"/>
    </ligand>
</feature>
<dbReference type="GO" id="GO:0005524">
    <property type="term" value="F:ATP binding"/>
    <property type="evidence" value="ECO:0007669"/>
    <property type="project" value="UniProtKB-KW"/>
</dbReference>
<feature type="binding site" evidence="2">
    <location>
        <begin position="9"/>
        <end position="22"/>
    </location>
    <ligand>
        <name>ATP</name>
        <dbReference type="ChEBI" id="CHEBI:30616"/>
    </ligand>
</feature>
<keyword evidence="2" id="KW-0436">Ligase</keyword>